<dbReference type="EMBL" id="LAZR01000363">
    <property type="protein sequence ID" value="KKN72376.1"/>
    <property type="molecule type" value="Genomic_DNA"/>
</dbReference>
<evidence type="ECO:0000313" key="1">
    <source>
        <dbReference type="EMBL" id="KKN72376.1"/>
    </source>
</evidence>
<name>A0A0F9VFN6_9ZZZZ</name>
<comment type="caution">
    <text evidence="1">The sequence shown here is derived from an EMBL/GenBank/DDBJ whole genome shotgun (WGS) entry which is preliminary data.</text>
</comment>
<organism evidence="1">
    <name type="scientific">marine sediment metagenome</name>
    <dbReference type="NCBI Taxonomy" id="412755"/>
    <lineage>
        <taxon>unclassified sequences</taxon>
        <taxon>metagenomes</taxon>
        <taxon>ecological metagenomes</taxon>
    </lineage>
</organism>
<proteinExistence type="predicted"/>
<gene>
    <name evidence="1" type="ORF">LCGC14_0410870</name>
</gene>
<protein>
    <submittedName>
        <fullName evidence="1">Uncharacterized protein</fullName>
    </submittedName>
</protein>
<reference evidence="1" key="1">
    <citation type="journal article" date="2015" name="Nature">
        <title>Complex archaea that bridge the gap between prokaryotes and eukaryotes.</title>
        <authorList>
            <person name="Spang A."/>
            <person name="Saw J.H."/>
            <person name="Jorgensen S.L."/>
            <person name="Zaremba-Niedzwiedzka K."/>
            <person name="Martijn J."/>
            <person name="Lind A.E."/>
            <person name="van Eijk R."/>
            <person name="Schleper C."/>
            <person name="Guy L."/>
            <person name="Ettema T.J."/>
        </authorList>
    </citation>
    <scope>NUCLEOTIDE SEQUENCE</scope>
</reference>
<accession>A0A0F9VFN6</accession>
<sequence>MPCDCSYMEPHNDEVESHDTAQRLRYALLSLGQKVPDWLQKAATDMYGDRRRLKNMVVTLCTLVGSMTDEQKNSILYDGRNPKARLLAIWWERHEAADQERIEREKDTVKLSKARNTAIAKLSQTDIKALGL</sequence>
<dbReference type="AlphaFoldDB" id="A0A0F9VFN6"/>